<evidence type="ECO:0000256" key="1">
    <source>
        <dbReference type="ARBA" id="ARBA00022737"/>
    </source>
</evidence>
<dbReference type="InterPro" id="IPR018247">
    <property type="entry name" value="EF_Hand_1_Ca_BS"/>
</dbReference>
<comment type="caution">
    <text evidence="5">The sequence shown here is derived from an EMBL/GenBank/DDBJ whole genome shotgun (WGS) entry which is preliminary data.</text>
</comment>
<dbReference type="InterPro" id="IPR011992">
    <property type="entry name" value="EF-hand-dom_pair"/>
</dbReference>
<dbReference type="PANTHER" id="PTHR23048">
    <property type="entry name" value="MYOSIN LIGHT CHAIN 1, 3"/>
    <property type="match status" value="1"/>
</dbReference>
<keyword evidence="1" id="KW-0677">Repeat</keyword>
<name>A0ABD3WJZ0_SINWO</name>
<dbReference type="Pfam" id="PF13499">
    <property type="entry name" value="EF-hand_7"/>
    <property type="match status" value="2"/>
</dbReference>
<organism evidence="5 6">
    <name type="scientific">Sinanodonta woodiana</name>
    <name type="common">Chinese pond mussel</name>
    <name type="synonym">Anodonta woodiana</name>
    <dbReference type="NCBI Taxonomy" id="1069815"/>
    <lineage>
        <taxon>Eukaryota</taxon>
        <taxon>Metazoa</taxon>
        <taxon>Spiralia</taxon>
        <taxon>Lophotrochozoa</taxon>
        <taxon>Mollusca</taxon>
        <taxon>Bivalvia</taxon>
        <taxon>Autobranchia</taxon>
        <taxon>Heteroconchia</taxon>
        <taxon>Palaeoheterodonta</taxon>
        <taxon>Unionida</taxon>
        <taxon>Unionoidea</taxon>
        <taxon>Unionidae</taxon>
        <taxon>Unioninae</taxon>
        <taxon>Sinanodonta</taxon>
    </lineage>
</organism>
<evidence type="ECO:0000313" key="6">
    <source>
        <dbReference type="Proteomes" id="UP001634394"/>
    </source>
</evidence>
<dbReference type="InterPro" id="IPR050230">
    <property type="entry name" value="CALM/Myosin/TropC-like"/>
</dbReference>
<dbReference type="InterPro" id="IPR002048">
    <property type="entry name" value="EF_hand_dom"/>
</dbReference>
<gene>
    <name evidence="5" type="ORF">ACJMK2_037309</name>
</gene>
<evidence type="ECO:0000256" key="2">
    <source>
        <dbReference type="ARBA" id="ARBA00022837"/>
    </source>
</evidence>
<dbReference type="SUPFAM" id="SSF47473">
    <property type="entry name" value="EF-hand"/>
    <property type="match status" value="1"/>
</dbReference>
<dbReference type="PANTHER" id="PTHR23048:SF0">
    <property type="entry name" value="CALMODULIN LIKE 3"/>
    <property type="match status" value="1"/>
</dbReference>
<dbReference type="AlphaFoldDB" id="A0ABD3WJZ0"/>
<keyword evidence="2" id="KW-0106">Calcium</keyword>
<dbReference type="Proteomes" id="UP001634394">
    <property type="component" value="Unassembled WGS sequence"/>
</dbReference>
<reference evidence="5 6" key="1">
    <citation type="submission" date="2024-11" db="EMBL/GenBank/DDBJ databases">
        <title>Chromosome-level genome assembly of the freshwater bivalve Anodonta woodiana.</title>
        <authorList>
            <person name="Chen X."/>
        </authorList>
    </citation>
    <scope>NUCLEOTIDE SEQUENCE [LARGE SCALE GENOMIC DNA]</scope>
    <source>
        <strain evidence="5">MN2024</strain>
        <tissue evidence="5">Gills</tissue>
    </source>
</reference>
<dbReference type="Gene3D" id="1.10.238.10">
    <property type="entry name" value="EF-hand"/>
    <property type="match status" value="2"/>
</dbReference>
<sequence>MVLKEAFGRFDKKDEGTISSSDFGAVVMDLGYTPSKTELQEMLKAEGVHDKGTIDFQTFLTMMTKKMGADEQEMFREAFRAFDSDGNGYINTEELRQVFKFLGGRVSDTEANDIIEEADVDKSGKINYEQFVAFMSKR</sequence>
<evidence type="ECO:0000256" key="3">
    <source>
        <dbReference type="ARBA" id="ARBA00023179"/>
    </source>
</evidence>
<keyword evidence="6" id="KW-1185">Reference proteome</keyword>
<dbReference type="CDD" id="cd00051">
    <property type="entry name" value="EFh"/>
    <property type="match status" value="1"/>
</dbReference>
<proteinExistence type="predicted"/>
<feature type="domain" description="EF-hand" evidence="4">
    <location>
        <begin position="1"/>
        <end position="33"/>
    </location>
</feature>
<accession>A0ABD3WJZ0</accession>
<dbReference type="PROSITE" id="PS00018">
    <property type="entry name" value="EF_HAND_1"/>
    <property type="match status" value="1"/>
</dbReference>
<evidence type="ECO:0000313" key="5">
    <source>
        <dbReference type="EMBL" id="KAL3874269.1"/>
    </source>
</evidence>
<keyword evidence="3" id="KW-0514">Muscle protein</keyword>
<feature type="domain" description="EF-hand" evidence="4">
    <location>
        <begin position="70"/>
        <end position="105"/>
    </location>
</feature>
<dbReference type="EMBL" id="JBJQND010000006">
    <property type="protein sequence ID" value="KAL3874269.1"/>
    <property type="molecule type" value="Genomic_DNA"/>
</dbReference>
<feature type="domain" description="EF-hand" evidence="4">
    <location>
        <begin position="106"/>
        <end position="138"/>
    </location>
</feature>
<protein>
    <recommendedName>
        <fullName evidence="4">EF-hand domain-containing protein</fullName>
    </recommendedName>
</protein>
<evidence type="ECO:0000259" key="4">
    <source>
        <dbReference type="PROSITE" id="PS50222"/>
    </source>
</evidence>
<dbReference type="SMART" id="SM00054">
    <property type="entry name" value="EFh"/>
    <property type="match status" value="4"/>
</dbReference>
<dbReference type="FunFam" id="1.10.238.10:FF:000001">
    <property type="entry name" value="Calmodulin 1"/>
    <property type="match status" value="1"/>
</dbReference>
<dbReference type="PROSITE" id="PS50222">
    <property type="entry name" value="EF_HAND_2"/>
    <property type="match status" value="3"/>
</dbReference>